<accession>A0AAD4WAV2</accession>
<dbReference type="Proteomes" id="UP001054821">
    <property type="component" value="Chromosome 3"/>
</dbReference>
<sequence length="107" mass="11923">MSRTHALLLPYLSAADFRTTIAALNLTEPFKLSQARKRRSSSISLHIVGPLSNVPRTAFGAPLGLMSTSEASNQPIRHIVTIYGWRRLDLLLQICKNPSEPNTFTNY</sequence>
<proteinExistence type="predicted"/>
<evidence type="ECO:0000313" key="2">
    <source>
        <dbReference type="Proteomes" id="UP001054821"/>
    </source>
</evidence>
<dbReference type="EMBL" id="JAJFAZ020000003">
    <property type="protein sequence ID" value="KAI5339761.1"/>
    <property type="molecule type" value="Genomic_DNA"/>
</dbReference>
<dbReference type="AlphaFoldDB" id="A0AAD4WAV2"/>
<organism evidence="1 2">
    <name type="scientific">Prunus dulcis</name>
    <name type="common">Almond</name>
    <name type="synonym">Amygdalus dulcis</name>
    <dbReference type="NCBI Taxonomy" id="3755"/>
    <lineage>
        <taxon>Eukaryota</taxon>
        <taxon>Viridiplantae</taxon>
        <taxon>Streptophyta</taxon>
        <taxon>Embryophyta</taxon>
        <taxon>Tracheophyta</taxon>
        <taxon>Spermatophyta</taxon>
        <taxon>Magnoliopsida</taxon>
        <taxon>eudicotyledons</taxon>
        <taxon>Gunneridae</taxon>
        <taxon>Pentapetalae</taxon>
        <taxon>rosids</taxon>
        <taxon>fabids</taxon>
        <taxon>Rosales</taxon>
        <taxon>Rosaceae</taxon>
        <taxon>Amygdaloideae</taxon>
        <taxon>Amygdaleae</taxon>
        <taxon>Prunus</taxon>
    </lineage>
</organism>
<keyword evidence="2" id="KW-1185">Reference proteome</keyword>
<evidence type="ECO:0000313" key="1">
    <source>
        <dbReference type="EMBL" id="KAI5339761.1"/>
    </source>
</evidence>
<comment type="caution">
    <text evidence="1">The sequence shown here is derived from an EMBL/GenBank/DDBJ whole genome shotgun (WGS) entry which is preliminary data.</text>
</comment>
<gene>
    <name evidence="1" type="ORF">L3X38_019033</name>
</gene>
<name>A0AAD4WAV2_PRUDU</name>
<protein>
    <submittedName>
        <fullName evidence="1">Uncharacterized protein</fullName>
    </submittedName>
</protein>
<reference evidence="1 2" key="1">
    <citation type="journal article" date="2022" name="G3 (Bethesda)">
        <title>Whole-genome sequence and methylome profiling of the almond [Prunus dulcis (Mill.) D.A. Webb] cultivar 'Nonpareil'.</title>
        <authorList>
            <person name="D'Amico-Willman K.M."/>
            <person name="Ouma W.Z."/>
            <person name="Meulia T."/>
            <person name="Sideli G.M."/>
            <person name="Gradziel T.M."/>
            <person name="Fresnedo-Ramirez J."/>
        </authorList>
    </citation>
    <scope>NUCLEOTIDE SEQUENCE [LARGE SCALE GENOMIC DNA]</scope>
    <source>
        <strain evidence="1">Clone GOH B32 T37-40</strain>
    </source>
</reference>